<dbReference type="PANTHER" id="PTHR48107:SF7">
    <property type="entry name" value="RE15974P"/>
    <property type="match status" value="1"/>
</dbReference>
<dbReference type="RefSeq" id="WP_019973579.1">
    <property type="nucleotide sequence ID" value="NZ_BJXC01000001.1"/>
</dbReference>
<sequence length="246" mass="26777">MINLKDKTVIVTGSSRGLGKQIAIEFAKKGANVVINYNSNESEALSTVKEITLNEGKAIAVKANVSQNEDVNHLFEKTIEHFGKVDIVVNNAGIMMTKFLKDFSEEEFDKQFTTNVKSVFLMMKKASDKLEENGRIINISSSTSRLMMPTYAIYSATKSAVEQMTKVFAKEIGSKGITVNSVLPGPMNTALFTNGKSPELINKIAALSAFNRIGNVEDIIPVILFLGSDESQWITGQNIGVNGGMA</sequence>
<dbReference type="InterPro" id="IPR036291">
    <property type="entry name" value="NAD(P)-bd_dom_sf"/>
</dbReference>
<protein>
    <submittedName>
        <fullName evidence="3">3-ketoacyl-ACP reductase</fullName>
    </submittedName>
</protein>
<gene>
    <name evidence="3" type="ORF">EB1_00810</name>
</gene>
<comment type="caution">
    <text evidence="3">The sequence shown here is derived from an EMBL/GenBank/DDBJ whole genome shotgun (WGS) entry which is preliminary data.</text>
</comment>
<dbReference type="CDD" id="cd05362">
    <property type="entry name" value="THN_reductase-like_SDR_c"/>
    <property type="match status" value="1"/>
</dbReference>
<reference evidence="3 4" key="1">
    <citation type="submission" date="2019-07" db="EMBL/GenBank/DDBJ databases">
        <title>Whole genome shotgun sequence of Empedobacter brevis NBRC 14943.</title>
        <authorList>
            <person name="Hosoyama A."/>
            <person name="Uohara A."/>
            <person name="Ohji S."/>
            <person name="Ichikawa N."/>
        </authorList>
    </citation>
    <scope>NUCLEOTIDE SEQUENCE [LARGE SCALE GENOMIC DNA]</scope>
    <source>
        <strain evidence="3 4">NBRC 14943</strain>
    </source>
</reference>
<dbReference type="Pfam" id="PF13561">
    <property type="entry name" value="adh_short_C2"/>
    <property type="match status" value="1"/>
</dbReference>
<dbReference type="SUPFAM" id="SSF51735">
    <property type="entry name" value="NAD(P)-binding Rossmann-fold domains"/>
    <property type="match status" value="1"/>
</dbReference>
<dbReference type="PANTHER" id="PTHR48107">
    <property type="entry name" value="NADPH-DEPENDENT ALDEHYDE REDUCTASE-LIKE PROTEIN, CHLOROPLASTIC-RELATED"/>
    <property type="match status" value="1"/>
</dbReference>
<dbReference type="PRINTS" id="PR00080">
    <property type="entry name" value="SDRFAMILY"/>
</dbReference>
<dbReference type="STRING" id="1218108.GCA_000382425_00080"/>
<accession>A0A511ND77</accession>
<evidence type="ECO:0000256" key="1">
    <source>
        <dbReference type="ARBA" id="ARBA00006484"/>
    </source>
</evidence>
<dbReference type="InterPro" id="IPR020904">
    <property type="entry name" value="Sc_DH/Rdtase_CS"/>
</dbReference>
<evidence type="ECO:0000313" key="3">
    <source>
        <dbReference type="EMBL" id="GEM50291.1"/>
    </source>
</evidence>
<dbReference type="GeneID" id="84648385"/>
<dbReference type="FunFam" id="3.40.50.720:FF:000084">
    <property type="entry name" value="Short-chain dehydrogenase reductase"/>
    <property type="match status" value="1"/>
</dbReference>
<dbReference type="Gene3D" id="3.40.50.720">
    <property type="entry name" value="NAD(P)-binding Rossmann-like Domain"/>
    <property type="match status" value="1"/>
</dbReference>
<dbReference type="PROSITE" id="PS00061">
    <property type="entry name" value="ADH_SHORT"/>
    <property type="match status" value="1"/>
</dbReference>
<keyword evidence="4" id="KW-1185">Reference proteome</keyword>
<evidence type="ECO:0000313" key="4">
    <source>
        <dbReference type="Proteomes" id="UP000321245"/>
    </source>
</evidence>
<dbReference type="NCBIfam" id="NF005559">
    <property type="entry name" value="PRK07231.1"/>
    <property type="match status" value="1"/>
</dbReference>
<dbReference type="OrthoDB" id="9803333at2"/>
<name>A0A511ND77_9FLAO</name>
<dbReference type="InterPro" id="IPR002347">
    <property type="entry name" value="SDR_fam"/>
</dbReference>
<dbReference type="EMBL" id="BJXC01000001">
    <property type="protein sequence ID" value="GEM50291.1"/>
    <property type="molecule type" value="Genomic_DNA"/>
</dbReference>
<proteinExistence type="inferred from homology"/>
<keyword evidence="2" id="KW-0560">Oxidoreductase</keyword>
<comment type="similarity">
    <text evidence="1">Belongs to the short-chain dehydrogenases/reductases (SDR) family.</text>
</comment>
<dbReference type="AlphaFoldDB" id="A0A511ND77"/>
<dbReference type="Proteomes" id="UP000321245">
    <property type="component" value="Unassembled WGS sequence"/>
</dbReference>
<dbReference type="GO" id="GO:0016614">
    <property type="term" value="F:oxidoreductase activity, acting on CH-OH group of donors"/>
    <property type="evidence" value="ECO:0007669"/>
    <property type="project" value="UniProtKB-ARBA"/>
</dbReference>
<dbReference type="PRINTS" id="PR00081">
    <property type="entry name" value="GDHRDH"/>
</dbReference>
<organism evidence="3 4">
    <name type="scientific">Empedobacter brevis NBRC 14943 = ATCC 43319</name>
    <dbReference type="NCBI Taxonomy" id="1218108"/>
    <lineage>
        <taxon>Bacteria</taxon>
        <taxon>Pseudomonadati</taxon>
        <taxon>Bacteroidota</taxon>
        <taxon>Flavobacteriia</taxon>
        <taxon>Flavobacteriales</taxon>
        <taxon>Weeksellaceae</taxon>
        <taxon>Empedobacter</taxon>
    </lineage>
</organism>
<evidence type="ECO:0000256" key="2">
    <source>
        <dbReference type="ARBA" id="ARBA00023002"/>
    </source>
</evidence>